<dbReference type="STRING" id="1293036.GCA_001315825_01528"/>
<sequence length="711" mass="77323">MISSQYFRGSVKSEILLLLIFMMVVIPITHSQSPPFYAIPNIQSVNGFFYSNVTHDTYVVGSYEGQIYVWMNYTPIPIAQGFVNTSSLQGDYVVIEGYVVINSSQYPRIWIFNTLNEKINTINTNIAYNIVGSLDNVLILTYNQDKYLYLTGLNLATGKFVTNSFPLNPDFNAGVLLVNTTGNIANLLIWFSNDGALQVNSLQIQSLGSSILQGATQLIVQVNNGLVINVTSNQGEIALTISGSPSYLVMIGKSTIIKEIPNLNNYIGTWILGDTAYLLNGNSLITVSSNVNQVSLPGQANLVVPGPFNLSYVWIGNEIVVSTGTSISSINSSVGFNAQKLLYEDGGTGYITYPGGIAEINLYTGQLQTFPLQGTFRGYAVGPGTIFVLTMSSNQANVFTITLVPSFTAEIFVNYNGEWTLLLGNVDVNLSGSLTLTLPSQEYHFVIEIGQGYEPIHGIVSPSNSTFNATPTKSLYTIVVVETGIEQPWTLVINGTPYNVSGTPFSVMKPVGTYLIRIMAPQYYTFILKSLLGQDISYNQGSPVIQVSPSQSSYSLSGKTFHNVSLVLLVNFSEEKFPLIVRTQGINYSWVLDLNGTLFNITGNKTLDLYPGVYYVKVLNPNGLNFSAPLIVKVPTNTSLTVTFLETKSIGNSTISISNTTGIETPPNTTQPISTPPTTSNSLNFVGTFYFKAISLVVLLVVAIAIGYKIK</sequence>
<dbReference type="AlphaFoldDB" id="A0A2U9ISW1"/>
<keyword evidence="1" id="KW-0812">Transmembrane</keyword>
<keyword evidence="1" id="KW-1133">Transmembrane helix</keyword>
<keyword evidence="3" id="KW-1185">Reference proteome</keyword>
<dbReference type="Proteomes" id="UP000247586">
    <property type="component" value="Chromosome"/>
</dbReference>
<keyword evidence="1" id="KW-0472">Membrane</keyword>
<evidence type="ECO:0000313" key="3">
    <source>
        <dbReference type="Proteomes" id="UP000247586"/>
    </source>
</evidence>
<evidence type="ECO:0000256" key="1">
    <source>
        <dbReference type="SAM" id="Phobius"/>
    </source>
</evidence>
<name>A0A2U9ISW1_9CREN</name>
<protein>
    <submittedName>
        <fullName evidence="2">Uncharacterized protein</fullName>
    </submittedName>
</protein>
<reference evidence="2" key="1">
    <citation type="submission" date="2018-05" db="EMBL/GenBank/DDBJ databases">
        <title>Complete Genome Sequences of Extremely Thermoacidophilic, Metal-Mobilizing Type-Strain Members of the Archaeal Family Sulfolobaceae: Acidianus brierleyi DSM-1651T, Acidianus sulfidivorans DSM-18786T, Metallosphaera hakonensis DSM-7519T, and Metallosphaera prunae DSM-10039T.</title>
        <authorList>
            <person name="Counts J.A."/>
            <person name="Kelly R.M."/>
        </authorList>
    </citation>
    <scope>NUCLEOTIDE SEQUENCE [LARGE SCALE GENOMIC DNA]</scope>
    <source>
        <strain evidence="2">HO1-1</strain>
    </source>
</reference>
<dbReference type="EMBL" id="CP029287">
    <property type="protein sequence ID" value="AWR99116.1"/>
    <property type="molecule type" value="Genomic_DNA"/>
</dbReference>
<evidence type="ECO:0000313" key="2">
    <source>
        <dbReference type="EMBL" id="AWR99116.1"/>
    </source>
</evidence>
<proteinExistence type="predicted"/>
<organism evidence="2 3">
    <name type="scientific">Metallosphaera hakonensis JCM 8857 = DSM 7519</name>
    <dbReference type="NCBI Taxonomy" id="1293036"/>
    <lineage>
        <taxon>Archaea</taxon>
        <taxon>Thermoproteota</taxon>
        <taxon>Thermoprotei</taxon>
        <taxon>Sulfolobales</taxon>
        <taxon>Sulfolobaceae</taxon>
        <taxon>Metallosphaera</taxon>
    </lineage>
</organism>
<accession>A0A2U9ISW1</accession>
<dbReference type="KEGG" id="mhk:DFR87_04730"/>
<feature type="transmembrane region" description="Helical" evidence="1">
    <location>
        <begin position="689"/>
        <end position="708"/>
    </location>
</feature>
<gene>
    <name evidence="2" type="ORF">DFR87_04730</name>
</gene>